<feature type="region of interest" description="Disordered" evidence="1">
    <location>
        <begin position="1"/>
        <end position="23"/>
    </location>
</feature>
<reference evidence="3 4" key="1">
    <citation type="journal article" date="2020" name="Int. J. Syst. Evol. Microbiol.">
        <title>Reclassification of Streptomyces castelarensis and Streptomyces sporoclivatus as later heterotypic synonyms of Streptomyces antimycoticus.</title>
        <authorList>
            <person name="Komaki H."/>
            <person name="Tamura T."/>
        </authorList>
    </citation>
    <scope>NUCLEOTIDE SEQUENCE [LARGE SCALE GENOMIC DNA]</scope>
    <source>
        <strain evidence="3 4">NBRC 13459</strain>
    </source>
</reference>
<evidence type="ECO:0000256" key="1">
    <source>
        <dbReference type="SAM" id="MobiDB-lite"/>
    </source>
</evidence>
<evidence type="ECO:0000313" key="3">
    <source>
        <dbReference type="EMBL" id="GDY52345.1"/>
    </source>
</evidence>
<comment type="caution">
    <text evidence="3">The sequence shown here is derived from an EMBL/GenBank/DDBJ whole genome shotgun (WGS) entry which is preliminary data.</text>
</comment>
<feature type="compositionally biased region" description="Low complexity" evidence="1">
    <location>
        <begin position="99"/>
        <end position="157"/>
    </location>
</feature>
<dbReference type="SUPFAM" id="SSF51430">
    <property type="entry name" value="NAD(P)-linked oxidoreductase"/>
    <property type="match status" value="1"/>
</dbReference>
<dbReference type="PANTHER" id="PTHR42686">
    <property type="entry name" value="GH17980P-RELATED"/>
    <property type="match status" value="1"/>
</dbReference>
<organism evidence="3 4">
    <name type="scientific">Streptomyces violaceusniger</name>
    <dbReference type="NCBI Taxonomy" id="68280"/>
    <lineage>
        <taxon>Bacteria</taxon>
        <taxon>Bacillati</taxon>
        <taxon>Actinomycetota</taxon>
        <taxon>Actinomycetes</taxon>
        <taxon>Kitasatosporales</taxon>
        <taxon>Streptomycetaceae</taxon>
        <taxon>Streptomyces</taxon>
        <taxon>Streptomyces violaceusniger group</taxon>
    </lineage>
</organism>
<feature type="compositionally biased region" description="Basic residues" evidence="1">
    <location>
        <begin position="158"/>
        <end position="168"/>
    </location>
</feature>
<dbReference type="GO" id="GO:0016491">
    <property type="term" value="F:oxidoreductase activity"/>
    <property type="evidence" value="ECO:0007669"/>
    <property type="project" value="InterPro"/>
</dbReference>
<dbReference type="InterPro" id="IPR036812">
    <property type="entry name" value="NAD(P)_OxRdtase_dom_sf"/>
</dbReference>
<sequence>MSVDGGRAPSGPRELGRSGVRVPPLGLGCAPLANLYEAVPEERALDTVRAAFDTGLTYMDTAPHYGVGLSEERLGRVLAGRHRAGYTLSTKVGRRLRPRAPGSPSRRTGSPTPPTGSASGTSPGTASARASSPPWSGSGSTPWTSSTSTIRKTTSARSMRRASRRWPS</sequence>
<gene>
    <name evidence="3" type="ORF">SVIO_029680</name>
</gene>
<feature type="domain" description="NADP-dependent oxidoreductase" evidence="2">
    <location>
        <begin position="24"/>
        <end position="96"/>
    </location>
</feature>
<dbReference type="InterPro" id="IPR023210">
    <property type="entry name" value="NADP_OxRdtase_dom"/>
</dbReference>
<feature type="region of interest" description="Disordered" evidence="1">
    <location>
        <begin position="90"/>
        <end position="168"/>
    </location>
</feature>
<dbReference type="PANTHER" id="PTHR42686:SF1">
    <property type="entry name" value="GH17980P-RELATED"/>
    <property type="match status" value="1"/>
</dbReference>
<keyword evidence="4" id="KW-1185">Reference proteome</keyword>
<dbReference type="GO" id="GO:0005829">
    <property type="term" value="C:cytosol"/>
    <property type="evidence" value="ECO:0007669"/>
    <property type="project" value="TreeGrafter"/>
</dbReference>
<name>A0A4D4KTR9_STRVO</name>
<dbReference type="EMBL" id="BJHW01000001">
    <property type="protein sequence ID" value="GDY52345.1"/>
    <property type="molecule type" value="Genomic_DNA"/>
</dbReference>
<evidence type="ECO:0000259" key="2">
    <source>
        <dbReference type="Pfam" id="PF00248"/>
    </source>
</evidence>
<dbReference type="Proteomes" id="UP000301309">
    <property type="component" value="Unassembled WGS sequence"/>
</dbReference>
<protein>
    <recommendedName>
        <fullName evidence="2">NADP-dependent oxidoreductase domain-containing protein</fullName>
    </recommendedName>
</protein>
<dbReference type="Pfam" id="PF00248">
    <property type="entry name" value="Aldo_ket_red"/>
    <property type="match status" value="1"/>
</dbReference>
<dbReference type="AlphaFoldDB" id="A0A4D4KTR9"/>
<dbReference type="Gene3D" id="3.20.20.100">
    <property type="entry name" value="NADP-dependent oxidoreductase domain"/>
    <property type="match status" value="1"/>
</dbReference>
<proteinExistence type="predicted"/>
<accession>A0A4D4KTR9</accession>
<dbReference type="InterPro" id="IPR020471">
    <property type="entry name" value="AKR"/>
</dbReference>
<evidence type="ECO:0000313" key="4">
    <source>
        <dbReference type="Proteomes" id="UP000301309"/>
    </source>
</evidence>